<dbReference type="InterPro" id="IPR000601">
    <property type="entry name" value="PKD_dom"/>
</dbReference>
<sequence>MPVRIIYCFTLIIWVICQPLTSAAQKEGNIWYFGDYAGLDFNTLPPKLLLDGKLKTREGVATVSDANGKLLFYTEGTMIWDASHNVMPNGYGLMGNYTASQSAIAVPYPGHPGQYYVFTSAEGTGMRSSLVDMSLHNGLGDIVPTAKNISLIPDYLSTEKVMATKHCNNTDFWVISHSKGDNKFYVWPLTAAGLGTPQFYNIGQIIKDDTGWETIGCLKVSPDGQWLTHVKGNTATSTTSTTEIFKFDNQTGAITGPVAALTGLNQGYGMEYAPGGKLIYVTATNGRDLYQYDLTATDINASRVLISHSPTINYGSLQLAPDGQIYVAGEAGYDRPADGISIIHNPDVPGLACNFQENALSVRPSGAKLGLPTLMSSYVYDANSFTVKDTCLNAVTQFTPNSTANIITISWDFGDGQTSTATQPTHTYALAGTYTVTLKTTGPCHNNTVSRVIHILQPDLRSETVSLCNNNSYKLPDGRVVQTAGVYTSNLKNKAGCDSIITTTITLNQPYSIDVDTSVCSNIVFKLPDGRQVNTSGDYTSKFTTRFGCDSTIHTHLTVLKAYAIAETQQLCNGAYYTLPDGRPVNTTGVYTSSLRTTAGCDSIITTTILANQSYNVSVDTGICKNASILLPDGKLVTAAGDYTTVLTSQYGCDSIILTHVVDYPDYHINKTASICNGDSYLLPDGRRVAVSGIYTSNLQTQRHCDSIIITTLTVWDTYAVTEDKIHCPGTPYRLPDNKVVTQAGTYISRLQSVHGCDSIITTVLTDAPAYQFNDTQEICNGASVRLQDGTMVTQAGDYTVRYTTWLGCDSVFHTKVNVKYAPVINLGPDTCLFDNKPIVFSPGTGFDSYLWQDGSTRAVFTAYQAGRYEVTVKNKCGSSTSWVTVTECSPELFLPNAFSPNGDGKNDIFRILNYHGQQLMEFSIYNRWGECIFQTTDPKRGWNGTFHGQLQPVGSYVYQVRYRNMLGQEMQLKGTVALLL</sequence>
<name>A0A848GPC2_9BACT</name>
<dbReference type="InterPro" id="IPR026341">
    <property type="entry name" value="T9SS_type_B"/>
</dbReference>
<reference evidence="2 3" key="1">
    <citation type="submission" date="2020-04" db="EMBL/GenBank/DDBJ databases">
        <title>Chitinophaga sp. G-6-1-13 sp. nov., isolated from soil.</title>
        <authorList>
            <person name="Dahal R.H."/>
            <person name="Chaudhary D.K."/>
        </authorList>
    </citation>
    <scope>NUCLEOTIDE SEQUENCE [LARGE SCALE GENOMIC DNA]</scope>
    <source>
        <strain evidence="2 3">G-6-1-13</strain>
    </source>
</reference>
<dbReference type="Proteomes" id="UP000583266">
    <property type="component" value="Unassembled WGS sequence"/>
</dbReference>
<dbReference type="PROSITE" id="PS50093">
    <property type="entry name" value="PKD"/>
    <property type="match status" value="1"/>
</dbReference>
<dbReference type="Pfam" id="PF13585">
    <property type="entry name" value="CHU_C"/>
    <property type="match status" value="1"/>
</dbReference>
<dbReference type="RefSeq" id="WP_169227546.1">
    <property type="nucleotide sequence ID" value="NZ_JABBGC010000003.1"/>
</dbReference>
<evidence type="ECO:0000313" key="2">
    <source>
        <dbReference type="EMBL" id="NML40445.1"/>
    </source>
</evidence>
<dbReference type="SUPFAM" id="SSF49299">
    <property type="entry name" value="PKD domain"/>
    <property type="match status" value="1"/>
</dbReference>
<dbReference type="InterPro" id="IPR022409">
    <property type="entry name" value="PKD/Chitinase_dom"/>
</dbReference>
<evidence type="ECO:0000259" key="1">
    <source>
        <dbReference type="PROSITE" id="PS50093"/>
    </source>
</evidence>
<organism evidence="2 3">
    <name type="scientific">Chitinophaga fulva</name>
    <dbReference type="NCBI Taxonomy" id="2728842"/>
    <lineage>
        <taxon>Bacteria</taxon>
        <taxon>Pseudomonadati</taxon>
        <taxon>Bacteroidota</taxon>
        <taxon>Chitinophagia</taxon>
        <taxon>Chitinophagales</taxon>
        <taxon>Chitinophagaceae</taxon>
        <taxon>Chitinophaga</taxon>
    </lineage>
</organism>
<dbReference type="SUPFAM" id="SSF82171">
    <property type="entry name" value="DPP6 N-terminal domain-like"/>
    <property type="match status" value="1"/>
</dbReference>
<keyword evidence="3" id="KW-1185">Reference proteome</keyword>
<evidence type="ECO:0000313" key="3">
    <source>
        <dbReference type="Proteomes" id="UP000583266"/>
    </source>
</evidence>
<proteinExistence type="predicted"/>
<gene>
    <name evidence="2" type="ORF">HHL17_24835</name>
</gene>
<dbReference type="CDD" id="cd00146">
    <property type="entry name" value="PKD"/>
    <property type="match status" value="1"/>
</dbReference>
<dbReference type="InterPro" id="IPR013783">
    <property type="entry name" value="Ig-like_fold"/>
</dbReference>
<dbReference type="Pfam" id="PF18911">
    <property type="entry name" value="PKD_4"/>
    <property type="match status" value="1"/>
</dbReference>
<dbReference type="NCBIfam" id="TIGR04131">
    <property type="entry name" value="Bac_Flav_CTERM"/>
    <property type="match status" value="1"/>
</dbReference>
<accession>A0A848GPC2</accession>
<feature type="domain" description="PKD" evidence="1">
    <location>
        <begin position="398"/>
        <end position="455"/>
    </location>
</feature>
<dbReference type="EMBL" id="JABBGC010000003">
    <property type="protein sequence ID" value="NML40445.1"/>
    <property type="molecule type" value="Genomic_DNA"/>
</dbReference>
<dbReference type="Gene3D" id="2.60.40.10">
    <property type="entry name" value="Immunoglobulins"/>
    <property type="match status" value="1"/>
</dbReference>
<comment type="caution">
    <text evidence="2">The sequence shown here is derived from an EMBL/GenBank/DDBJ whole genome shotgun (WGS) entry which is preliminary data.</text>
</comment>
<protein>
    <submittedName>
        <fullName evidence="2">T9SS type B sorting domain-containing protein</fullName>
    </submittedName>
</protein>
<dbReference type="AlphaFoldDB" id="A0A848GPC2"/>
<dbReference type="InterPro" id="IPR035986">
    <property type="entry name" value="PKD_dom_sf"/>
</dbReference>
<dbReference type="SMART" id="SM00089">
    <property type="entry name" value="PKD"/>
    <property type="match status" value="1"/>
</dbReference>